<dbReference type="AlphaFoldDB" id="A0A026WME8"/>
<feature type="transmembrane region" description="Helical" evidence="1">
    <location>
        <begin position="12"/>
        <end position="38"/>
    </location>
</feature>
<keyword evidence="1" id="KW-0812">Transmembrane</keyword>
<protein>
    <submittedName>
        <fullName evidence="2">Uncharacterized protein</fullName>
    </submittedName>
</protein>
<evidence type="ECO:0000313" key="3">
    <source>
        <dbReference type="Proteomes" id="UP000053097"/>
    </source>
</evidence>
<dbReference type="EMBL" id="KK107154">
    <property type="protein sequence ID" value="EZA56841.1"/>
    <property type="molecule type" value="Genomic_DNA"/>
</dbReference>
<accession>A0A026WME8</accession>
<keyword evidence="3" id="KW-1185">Reference proteome</keyword>
<proteinExistence type="predicted"/>
<organism evidence="2 3">
    <name type="scientific">Ooceraea biroi</name>
    <name type="common">Clonal raider ant</name>
    <name type="synonym">Cerapachys biroi</name>
    <dbReference type="NCBI Taxonomy" id="2015173"/>
    <lineage>
        <taxon>Eukaryota</taxon>
        <taxon>Metazoa</taxon>
        <taxon>Ecdysozoa</taxon>
        <taxon>Arthropoda</taxon>
        <taxon>Hexapoda</taxon>
        <taxon>Insecta</taxon>
        <taxon>Pterygota</taxon>
        <taxon>Neoptera</taxon>
        <taxon>Endopterygota</taxon>
        <taxon>Hymenoptera</taxon>
        <taxon>Apocrita</taxon>
        <taxon>Aculeata</taxon>
        <taxon>Formicoidea</taxon>
        <taxon>Formicidae</taxon>
        <taxon>Dorylinae</taxon>
        <taxon>Ooceraea</taxon>
    </lineage>
</organism>
<keyword evidence="1" id="KW-0472">Membrane</keyword>
<evidence type="ECO:0000313" key="2">
    <source>
        <dbReference type="EMBL" id="EZA56841.1"/>
    </source>
</evidence>
<evidence type="ECO:0000256" key="1">
    <source>
        <dbReference type="SAM" id="Phobius"/>
    </source>
</evidence>
<dbReference type="Proteomes" id="UP000053097">
    <property type="component" value="Unassembled WGS sequence"/>
</dbReference>
<reference evidence="2 3" key="1">
    <citation type="journal article" date="2014" name="Curr. Biol.">
        <title>The genome of the clonal raider ant Cerapachys biroi.</title>
        <authorList>
            <person name="Oxley P.R."/>
            <person name="Ji L."/>
            <person name="Fetter-Pruneda I."/>
            <person name="McKenzie S.K."/>
            <person name="Li C."/>
            <person name="Hu H."/>
            <person name="Zhang G."/>
            <person name="Kronauer D.J."/>
        </authorList>
    </citation>
    <scope>NUCLEOTIDE SEQUENCE [LARGE SCALE GENOMIC DNA]</scope>
</reference>
<keyword evidence="1" id="KW-1133">Transmembrane helix</keyword>
<sequence>MILQGESSWHLTYGFMAVLFFGAVVASYAASLFLSLLFEAPIVSLLRIVHPLRAWK</sequence>
<name>A0A026WME8_OOCBI</name>
<gene>
    <name evidence="2" type="ORF">X777_02692</name>
</gene>